<reference evidence="2 3" key="1">
    <citation type="journal article" date="2018" name="BMC Genomics">
        <title>The genome of Naegleria lovaniensis, the basis for a comparative approach to unravel pathogenicity factors of the human pathogenic amoeba N. fowleri.</title>
        <authorList>
            <person name="Liechti N."/>
            <person name="Schurch N."/>
            <person name="Bruggmann R."/>
            <person name="Wittwer M."/>
        </authorList>
    </citation>
    <scope>NUCLEOTIDE SEQUENCE [LARGE SCALE GENOMIC DNA]</scope>
    <source>
        <strain evidence="2 3">ATCC 30569</strain>
    </source>
</reference>
<gene>
    <name evidence="2" type="ORF">C9374_006647</name>
</gene>
<dbReference type="Gene3D" id="1.20.90.10">
    <property type="entry name" value="Phospholipase A2 domain"/>
    <property type="match status" value="1"/>
</dbReference>
<dbReference type="InterPro" id="IPR010711">
    <property type="entry name" value="PLA2G12"/>
</dbReference>
<dbReference type="GeneID" id="68099101"/>
<dbReference type="GO" id="GO:0005576">
    <property type="term" value="C:extracellular region"/>
    <property type="evidence" value="ECO:0007669"/>
    <property type="project" value="InterPro"/>
</dbReference>
<dbReference type="GO" id="GO:0050482">
    <property type="term" value="P:arachidonate secretion"/>
    <property type="evidence" value="ECO:0007669"/>
    <property type="project" value="InterPro"/>
</dbReference>
<protein>
    <recommendedName>
        <fullName evidence="4">Phospholipase A2</fullName>
    </recommendedName>
</protein>
<name>A0AA88GML2_NAELO</name>
<evidence type="ECO:0000313" key="2">
    <source>
        <dbReference type="EMBL" id="KAG2379530.1"/>
    </source>
</evidence>
<evidence type="ECO:0008006" key="4">
    <source>
        <dbReference type="Google" id="ProtNLM"/>
    </source>
</evidence>
<dbReference type="GO" id="GO:0016042">
    <property type="term" value="P:lipid catabolic process"/>
    <property type="evidence" value="ECO:0007669"/>
    <property type="project" value="InterPro"/>
</dbReference>
<keyword evidence="3" id="KW-1185">Reference proteome</keyword>
<feature type="chain" id="PRO_5041732445" description="Phospholipase A2" evidence="1">
    <location>
        <begin position="24"/>
        <end position="167"/>
    </location>
</feature>
<comment type="caution">
    <text evidence="2">The sequence shown here is derived from an EMBL/GenBank/DDBJ whole genome shotgun (WGS) entry which is preliminary data.</text>
</comment>
<evidence type="ECO:0000313" key="3">
    <source>
        <dbReference type="Proteomes" id="UP000816034"/>
    </source>
</evidence>
<feature type="signal peptide" evidence="1">
    <location>
        <begin position="1"/>
        <end position="23"/>
    </location>
</feature>
<dbReference type="AlphaFoldDB" id="A0AA88GML2"/>
<dbReference type="SUPFAM" id="SSF48619">
    <property type="entry name" value="Phospholipase A2, PLA2"/>
    <property type="match status" value="1"/>
</dbReference>
<dbReference type="Proteomes" id="UP000816034">
    <property type="component" value="Unassembled WGS sequence"/>
</dbReference>
<dbReference type="PANTHER" id="PTHR12824:SF8">
    <property type="entry name" value="GXIVSPLA2, ISOFORM A"/>
    <property type="match status" value="1"/>
</dbReference>
<sequence length="167" mass="18649">MILSITFVLLLTTTSSSNNKVHATDCLWSTLPKCKTARQNYRPTPNGCGPQSQMVVSMISNVVAREFIQCCNIHDVCYSSCGIPKAVCDNQFRECMLNKCRLDIVCRMKAFSMYTAVSRPSPLSCKAYIVAQHSGCDCNIQKKAEEDAKKQAMKASGWKLEKLIIHE</sequence>
<dbReference type="RefSeq" id="XP_044546792.1">
    <property type="nucleotide sequence ID" value="XM_044696530.1"/>
</dbReference>
<dbReference type="GO" id="GO:0006644">
    <property type="term" value="P:phospholipid metabolic process"/>
    <property type="evidence" value="ECO:0007669"/>
    <property type="project" value="InterPro"/>
</dbReference>
<keyword evidence="1" id="KW-0732">Signal</keyword>
<dbReference type="Pfam" id="PF06951">
    <property type="entry name" value="PLA2G12"/>
    <property type="match status" value="1"/>
</dbReference>
<dbReference type="GO" id="GO:0004623">
    <property type="term" value="F:phospholipase A2 activity"/>
    <property type="evidence" value="ECO:0007669"/>
    <property type="project" value="InterPro"/>
</dbReference>
<evidence type="ECO:0000256" key="1">
    <source>
        <dbReference type="SAM" id="SignalP"/>
    </source>
</evidence>
<dbReference type="GO" id="GO:0005509">
    <property type="term" value="F:calcium ion binding"/>
    <property type="evidence" value="ECO:0007669"/>
    <property type="project" value="InterPro"/>
</dbReference>
<proteinExistence type="predicted"/>
<dbReference type="InterPro" id="IPR036444">
    <property type="entry name" value="PLipase_A2_dom_sf"/>
</dbReference>
<organism evidence="2 3">
    <name type="scientific">Naegleria lovaniensis</name>
    <name type="common">Amoeba</name>
    <dbReference type="NCBI Taxonomy" id="51637"/>
    <lineage>
        <taxon>Eukaryota</taxon>
        <taxon>Discoba</taxon>
        <taxon>Heterolobosea</taxon>
        <taxon>Tetramitia</taxon>
        <taxon>Eutetramitia</taxon>
        <taxon>Vahlkampfiidae</taxon>
        <taxon>Naegleria</taxon>
    </lineage>
</organism>
<dbReference type="PANTHER" id="PTHR12824">
    <property type="entry name" value="GROUP XII SECRETORY PHOSPHOLIPASE A2 FAMILY MEMBER"/>
    <property type="match status" value="1"/>
</dbReference>
<accession>A0AA88GML2</accession>
<dbReference type="EMBL" id="PYSW02000028">
    <property type="protein sequence ID" value="KAG2379530.1"/>
    <property type="molecule type" value="Genomic_DNA"/>
</dbReference>